<sequence>MVNSTTMSVVLPKVTKNGDIEDTKGVPLSCFVILDWSNVPNPRLFVSSYIASIAFDALNFILAVLKMGRRLTEIRTCASQPSLVEILLRDGIILYLTLAISNVTNFIIFMRAFFFLEWDTLFTNTLFVVSSGTNGEMTHALSTILISRMIFNLREAVELSEFPCTIRLFFKEENKERKRAR</sequence>
<keyword evidence="1" id="KW-0812">Transmembrane</keyword>
<feature type="transmembrane region" description="Helical" evidence="1">
    <location>
        <begin position="92"/>
        <end position="116"/>
    </location>
</feature>
<dbReference type="InParanoid" id="A0A0H2RWG8"/>
<keyword evidence="1" id="KW-0472">Membrane</keyword>
<dbReference type="AlphaFoldDB" id="A0A0H2RWG8"/>
<keyword evidence="1" id="KW-1133">Transmembrane helix</keyword>
<dbReference type="Proteomes" id="UP000053477">
    <property type="component" value="Unassembled WGS sequence"/>
</dbReference>
<name>A0A0H2RWG8_9AGAM</name>
<gene>
    <name evidence="2" type="ORF">SCHPADRAFT_224716</name>
</gene>
<evidence type="ECO:0000313" key="2">
    <source>
        <dbReference type="EMBL" id="KLO16184.1"/>
    </source>
</evidence>
<protein>
    <submittedName>
        <fullName evidence="2">Uncharacterized protein</fullName>
    </submittedName>
</protein>
<proteinExistence type="predicted"/>
<organism evidence="2 3">
    <name type="scientific">Schizopora paradoxa</name>
    <dbReference type="NCBI Taxonomy" id="27342"/>
    <lineage>
        <taxon>Eukaryota</taxon>
        <taxon>Fungi</taxon>
        <taxon>Dikarya</taxon>
        <taxon>Basidiomycota</taxon>
        <taxon>Agaricomycotina</taxon>
        <taxon>Agaricomycetes</taxon>
        <taxon>Hymenochaetales</taxon>
        <taxon>Schizoporaceae</taxon>
        <taxon>Schizopora</taxon>
    </lineage>
</organism>
<dbReference type="EMBL" id="KQ085919">
    <property type="protein sequence ID" value="KLO16184.1"/>
    <property type="molecule type" value="Genomic_DNA"/>
</dbReference>
<evidence type="ECO:0000313" key="3">
    <source>
        <dbReference type="Proteomes" id="UP000053477"/>
    </source>
</evidence>
<feature type="transmembrane region" description="Helical" evidence="1">
    <location>
        <begin position="44"/>
        <end position="65"/>
    </location>
</feature>
<keyword evidence="3" id="KW-1185">Reference proteome</keyword>
<accession>A0A0H2RWG8</accession>
<reference evidence="2 3" key="1">
    <citation type="submission" date="2015-04" db="EMBL/GenBank/DDBJ databases">
        <title>Complete genome sequence of Schizopora paradoxa KUC8140, a cosmopolitan wood degrader in East Asia.</title>
        <authorList>
            <consortium name="DOE Joint Genome Institute"/>
            <person name="Min B."/>
            <person name="Park H."/>
            <person name="Jang Y."/>
            <person name="Kim J.-J."/>
            <person name="Kim K.H."/>
            <person name="Pangilinan J."/>
            <person name="Lipzen A."/>
            <person name="Riley R."/>
            <person name="Grigoriev I.V."/>
            <person name="Spatafora J.W."/>
            <person name="Choi I.-G."/>
        </authorList>
    </citation>
    <scope>NUCLEOTIDE SEQUENCE [LARGE SCALE GENOMIC DNA]</scope>
    <source>
        <strain evidence="2 3">KUC8140</strain>
    </source>
</reference>
<evidence type="ECO:0000256" key="1">
    <source>
        <dbReference type="SAM" id="Phobius"/>
    </source>
</evidence>